<keyword evidence="2 6" id="KW-0645">Protease</keyword>
<dbReference type="PROSITE" id="PS00134">
    <property type="entry name" value="TRYPSIN_HIS"/>
    <property type="match status" value="1"/>
</dbReference>
<evidence type="ECO:0000256" key="5">
    <source>
        <dbReference type="ARBA" id="ARBA00022825"/>
    </source>
</evidence>
<dbReference type="Pfam" id="PF00089">
    <property type="entry name" value="Trypsin"/>
    <property type="match status" value="1"/>
</dbReference>
<feature type="signal peptide" evidence="6">
    <location>
        <begin position="1"/>
        <end position="21"/>
    </location>
</feature>
<evidence type="ECO:0000256" key="3">
    <source>
        <dbReference type="ARBA" id="ARBA00022729"/>
    </source>
</evidence>
<dbReference type="InterPro" id="IPR001254">
    <property type="entry name" value="Trypsin_dom"/>
</dbReference>
<evidence type="ECO:0000256" key="1">
    <source>
        <dbReference type="ARBA" id="ARBA00008764"/>
    </source>
</evidence>
<dbReference type="PANTHER" id="PTHR15462:SF8">
    <property type="entry name" value="SERINE PROTEASE"/>
    <property type="match status" value="1"/>
</dbReference>
<comment type="similarity">
    <text evidence="1 6">Belongs to the peptidase S1B family.</text>
</comment>
<dbReference type="InterPro" id="IPR050966">
    <property type="entry name" value="Glutamyl_endopeptidase"/>
</dbReference>
<evidence type="ECO:0000256" key="2">
    <source>
        <dbReference type="ARBA" id="ARBA00022670"/>
    </source>
</evidence>
<dbReference type="RefSeq" id="WP_001260861.1">
    <property type="nucleotide sequence ID" value="NZ_CP169309.1"/>
</dbReference>
<evidence type="ECO:0000313" key="8">
    <source>
        <dbReference type="Proteomes" id="UP000309937"/>
    </source>
</evidence>
<keyword evidence="4 6" id="KW-0378">Hydrolase</keyword>
<dbReference type="InterPro" id="IPR008256">
    <property type="entry name" value="Peptidase_S1B"/>
</dbReference>
<dbReference type="GO" id="GO:0006508">
    <property type="term" value="P:proteolysis"/>
    <property type="evidence" value="ECO:0007669"/>
    <property type="project" value="UniProtKB-KW"/>
</dbReference>
<proteinExistence type="inferred from homology"/>
<protein>
    <recommendedName>
        <fullName evidence="6">Serine protease</fullName>
        <ecNumber evidence="6">3.4.21.-</ecNumber>
    </recommendedName>
</protein>
<keyword evidence="5 6" id="KW-0720">Serine protease</keyword>
<dbReference type="SUPFAM" id="SSF50494">
    <property type="entry name" value="Trypsin-like serine proteases"/>
    <property type="match status" value="1"/>
</dbReference>
<evidence type="ECO:0000313" key="7">
    <source>
        <dbReference type="EMBL" id="TJQ18975.1"/>
    </source>
</evidence>
<dbReference type="EMBL" id="RRGJ01000001">
    <property type="protein sequence ID" value="TJQ18975.1"/>
    <property type="molecule type" value="Genomic_DNA"/>
</dbReference>
<evidence type="ECO:0000256" key="4">
    <source>
        <dbReference type="ARBA" id="ARBA00022801"/>
    </source>
</evidence>
<dbReference type="AlphaFoldDB" id="A0A0L7ADR3"/>
<evidence type="ECO:0000256" key="6">
    <source>
        <dbReference type="RuleBase" id="RU004296"/>
    </source>
</evidence>
<dbReference type="EC" id="3.4.21.-" evidence="6"/>
<accession>A0A0L7ADR3</accession>
<feature type="chain" id="PRO_5015018119" description="Serine protease" evidence="6">
    <location>
        <begin position="22"/>
        <end position="273"/>
    </location>
</feature>
<dbReference type="PANTHER" id="PTHR15462">
    <property type="entry name" value="SERINE PROTEASE"/>
    <property type="match status" value="1"/>
</dbReference>
<dbReference type="Gene3D" id="2.40.10.10">
    <property type="entry name" value="Trypsin-like serine proteases"/>
    <property type="match status" value="2"/>
</dbReference>
<dbReference type="InterPro" id="IPR009003">
    <property type="entry name" value="Peptidase_S1_PA"/>
</dbReference>
<sequence>MRTTIAVVLGAISLTSAFVFADKPDVAKSANDEVSTLFFGHDDRVPVNDTTQSPWDAVGQLETASGNLCTATLIAPNLALTAGHCLLTPPKGKADKAVALRFVSSKGLWRYEIHDIEGRVDPTLGKRLKADGDGWIVPPAAAPWDFGLIVLRNPPSGITPLPLFAGDKAALTAALKAAGRKVTQAGYPEDHLDTLYSHQNCEVTGWAQTSVMSHQCDTLPGDSGSPLMLHTDDGWQLIGVQSSAPAAKDRWRADNRAISVTGFRDKLDQLLQK</sequence>
<dbReference type="InterPro" id="IPR018114">
    <property type="entry name" value="TRYPSIN_HIS"/>
</dbReference>
<dbReference type="PRINTS" id="PR00839">
    <property type="entry name" value="V8PROTEASE"/>
</dbReference>
<organism evidence="7 8">
    <name type="scientific">Escherichia coli</name>
    <dbReference type="NCBI Taxonomy" id="562"/>
    <lineage>
        <taxon>Bacteria</taxon>
        <taxon>Pseudomonadati</taxon>
        <taxon>Pseudomonadota</taxon>
        <taxon>Gammaproteobacteria</taxon>
        <taxon>Enterobacterales</taxon>
        <taxon>Enterobacteriaceae</taxon>
        <taxon>Escherichia</taxon>
    </lineage>
</organism>
<keyword evidence="3 6" id="KW-0732">Signal</keyword>
<dbReference type="PROSITE" id="PS00135">
    <property type="entry name" value="TRYPSIN_SER"/>
    <property type="match status" value="1"/>
</dbReference>
<dbReference type="GO" id="GO:0004252">
    <property type="term" value="F:serine-type endopeptidase activity"/>
    <property type="evidence" value="ECO:0007669"/>
    <property type="project" value="InterPro"/>
</dbReference>
<dbReference type="InterPro" id="IPR043504">
    <property type="entry name" value="Peptidase_S1_PA_chymotrypsin"/>
</dbReference>
<dbReference type="InterPro" id="IPR033116">
    <property type="entry name" value="TRYPSIN_SER"/>
</dbReference>
<dbReference type="Proteomes" id="UP000309937">
    <property type="component" value="Unassembled WGS sequence"/>
</dbReference>
<gene>
    <name evidence="7" type="ORF">C9Z68_00200</name>
</gene>
<reference evidence="7 8" key="1">
    <citation type="submission" date="2018-12" db="EMBL/GenBank/DDBJ databases">
        <title>Food and Water Safety Consortium.</title>
        <authorList>
            <person name="Tyson S."/>
            <person name="Peterson C.-L."/>
            <person name="Olson A."/>
            <person name="Tyler S."/>
            <person name="Cabral J."/>
            <person name="Lynch T."/>
            <person name="Knox N."/>
            <person name="Van Domselaar G."/>
            <person name="Graham M."/>
        </authorList>
    </citation>
    <scope>NUCLEOTIDE SEQUENCE [LARGE SCALE GENOMIC DNA]</scope>
    <source>
        <strain evidence="7 8">FWSEC0118</strain>
    </source>
</reference>
<comment type="caution">
    <text evidence="7">The sequence shown here is derived from an EMBL/GenBank/DDBJ whole genome shotgun (WGS) entry which is preliminary data.</text>
</comment>
<name>A0A0L7ADR3_ECOLX</name>